<comment type="caution">
    <text evidence="2">The sequence shown here is derived from an EMBL/GenBank/DDBJ whole genome shotgun (WGS) entry which is preliminary data.</text>
</comment>
<dbReference type="RefSeq" id="WP_144675035.1">
    <property type="nucleotide sequence ID" value="NZ_JAMFTR010000013.1"/>
</dbReference>
<name>A0ABT0TCH6_9CORY</name>
<keyword evidence="3" id="KW-1185">Reference proteome</keyword>
<dbReference type="EMBL" id="JAMKFF010000013">
    <property type="protein sequence ID" value="MCL8494776.1"/>
    <property type="molecule type" value="Genomic_DNA"/>
</dbReference>
<protein>
    <recommendedName>
        <fullName evidence="4">Extracellular solute-binding protein</fullName>
    </recommendedName>
</protein>
<keyword evidence="1" id="KW-0812">Transmembrane</keyword>
<keyword evidence="1" id="KW-0472">Membrane</keyword>
<evidence type="ECO:0000256" key="1">
    <source>
        <dbReference type="SAM" id="Phobius"/>
    </source>
</evidence>
<accession>A0ABT0TCH6</accession>
<keyword evidence="1" id="KW-1133">Transmembrane helix</keyword>
<evidence type="ECO:0000313" key="2">
    <source>
        <dbReference type="EMBL" id="MCL8494776.1"/>
    </source>
</evidence>
<dbReference type="Proteomes" id="UP001203579">
    <property type="component" value="Unassembled WGS sequence"/>
</dbReference>
<reference evidence="2 3" key="1">
    <citation type="submission" date="2022-05" db="EMBL/GenBank/DDBJ databases">
        <title>Corynebacterium sp. B5-R-101 sp. nov., isolated from human feces.</title>
        <authorList>
            <person name="Shamsuzzaman M."/>
            <person name="Dahal R.H."/>
        </authorList>
    </citation>
    <scope>NUCLEOTIDE SEQUENCE [LARGE SCALE GENOMIC DNA]</scope>
    <source>
        <strain evidence="2 3">B5-R-101</strain>
    </source>
</reference>
<proteinExistence type="predicted"/>
<gene>
    <name evidence="2" type="ORF">M5J06_11710</name>
</gene>
<evidence type="ECO:0008006" key="4">
    <source>
        <dbReference type="Google" id="ProtNLM"/>
    </source>
</evidence>
<evidence type="ECO:0000313" key="3">
    <source>
        <dbReference type="Proteomes" id="UP001203579"/>
    </source>
</evidence>
<sequence length="384" mass="41092">MSSAQPGGRKKSVIAALAFLVVAIVSVVVGRGWISMPSFSFPSSPSSHRDLLHVKGAISPEDEEFFKAAEQQQVFAEVGISVTYDVFSPQDLVEIASRPDPDYDFVMPVVDGAARVAETKDKSTTITGADPGSVVAFSTPLIALVYTDLVGDMESQGLVVDNGGNKSLDLAKLNEMSKEGTRWRDISPSFGSPRVVDVAVPSLRESNAALQYAALIRSVGERAGGDDAMQRLLVGQGHGEASTQGIFDTYLRLGKGEMPMVLATEAEYVAELLKQSDSEGSTKLKDYTPLALVPGAMLTSTVVPQTEEGDAFAAAVSDRSIQGVAAMQGYRTEPTSIFDKLVADVEYSPLPLPTQQRPTSWQDIEAIQQELGLITGNELPERMM</sequence>
<feature type="transmembrane region" description="Helical" evidence="1">
    <location>
        <begin position="12"/>
        <end position="34"/>
    </location>
</feature>
<organism evidence="2 3">
    <name type="scientific">Corynebacterium intestinale</name>
    <dbReference type="NCBI Taxonomy" id="2943492"/>
    <lineage>
        <taxon>Bacteria</taxon>
        <taxon>Bacillati</taxon>
        <taxon>Actinomycetota</taxon>
        <taxon>Actinomycetes</taxon>
        <taxon>Mycobacteriales</taxon>
        <taxon>Corynebacteriaceae</taxon>
        <taxon>Corynebacterium</taxon>
    </lineage>
</organism>